<dbReference type="PROSITE" id="PS51257">
    <property type="entry name" value="PROKAR_LIPOPROTEIN"/>
    <property type="match status" value="1"/>
</dbReference>
<protein>
    <recommendedName>
        <fullName evidence="3">Lipoprotein</fullName>
    </recommendedName>
</protein>
<organism evidence="1 2">
    <name type="scientific">Oleiphilus messinensis</name>
    <dbReference type="NCBI Taxonomy" id="141451"/>
    <lineage>
        <taxon>Bacteria</taxon>
        <taxon>Pseudomonadati</taxon>
        <taxon>Pseudomonadota</taxon>
        <taxon>Gammaproteobacteria</taxon>
        <taxon>Oceanospirillales</taxon>
        <taxon>Oleiphilaceae</taxon>
        <taxon>Oleiphilus</taxon>
    </lineage>
</organism>
<evidence type="ECO:0008006" key="3">
    <source>
        <dbReference type="Google" id="ProtNLM"/>
    </source>
</evidence>
<dbReference type="Proteomes" id="UP000196027">
    <property type="component" value="Chromosome"/>
</dbReference>
<proteinExistence type="predicted"/>
<reference evidence="1 2" key="1">
    <citation type="submission" date="2017-05" db="EMBL/GenBank/DDBJ databases">
        <title>Genomic insights into alkan degradation activity of Oleiphilus messinensis.</title>
        <authorList>
            <person name="Kozyavkin S.A."/>
            <person name="Slesarev A.I."/>
            <person name="Golyshin P.N."/>
            <person name="Korzhenkov A."/>
            <person name="Golyshina O.N."/>
            <person name="Toshchakov S.V."/>
        </authorList>
    </citation>
    <scope>NUCLEOTIDE SEQUENCE [LARGE SCALE GENOMIC DNA]</scope>
    <source>
        <strain evidence="1 2">ME102</strain>
    </source>
</reference>
<sequence length="142" mass="15139">MKQYAFYLALAVTLSTLSGCASKPPKDTTLRAAEKPYQGKDMTAPWRIGGVFDKKDKSVTIAINGDNVIRASFPPFTPNVNAATNYEGKAVATACKFATGIISDNGRSKFGIAQMIVQKSTGNTANTCDVSVDGEQAVTLYF</sequence>
<dbReference type="AlphaFoldDB" id="A0A1Y0I8C0"/>
<evidence type="ECO:0000313" key="2">
    <source>
        <dbReference type="Proteomes" id="UP000196027"/>
    </source>
</evidence>
<accession>A0A1Y0I8C0</accession>
<keyword evidence="2" id="KW-1185">Reference proteome</keyword>
<dbReference type="KEGG" id="ome:OLMES_1660"/>
<gene>
    <name evidence="1" type="ORF">OLMES_1660</name>
</gene>
<dbReference type="EMBL" id="CP021425">
    <property type="protein sequence ID" value="ARU55735.1"/>
    <property type="molecule type" value="Genomic_DNA"/>
</dbReference>
<name>A0A1Y0I8C0_9GAMM</name>
<dbReference type="RefSeq" id="WP_087460808.1">
    <property type="nucleotide sequence ID" value="NZ_CP021425.1"/>
</dbReference>
<evidence type="ECO:0000313" key="1">
    <source>
        <dbReference type="EMBL" id="ARU55735.1"/>
    </source>
</evidence>